<gene>
    <name evidence="10" type="ORF">EMO91_11140</name>
</gene>
<feature type="transmembrane region" description="Helical" evidence="8">
    <location>
        <begin position="200"/>
        <end position="218"/>
    </location>
</feature>
<dbReference type="InterPro" id="IPR050448">
    <property type="entry name" value="OpgB/LTA_synthase_biosynth"/>
</dbReference>
<evidence type="ECO:0000259" key="9">
    <source>
        <dbReference type="Pfam" id="PF00884"/>
    </source>
</evidence>
<dbReference type="GO" id="GO:0005886">
    <property type="term" value="C:plasma membrane"/>
    <property type="evidence" value="ECO:0007669"/>
    <property type="project" value="UniProtKB-SubCell"/>
</dbReference>
<evidence type="ECO:0000256" key="7">
    <source>
        <dbReference type="SAM" id="MobiDB-lite"/>
    </source>
</evidence>
<evidence type="ECO:0000256" key="8">
    <source>
        <dbReference type="SAM" id="Phobius"/>
    </source>
</evidence>
<dbReference type="Pfam" id="PF00884">
    <property type="entry name" value="Sulfatase"/>
    <property type="match status" value="1"/>
</dbReference>
<dbReference type="PANTHER" id="PTHR47371">
    <property type="entry name" value="LIPOTEICHOIC ACID SYNTHASE"/>
    <property type="match status" value="1"/>
</dbReference>
<feature type="compositionally biased region" description="Low complexity" evidence="7">
    <location>
        <begin position="78"/>
        <end position="94"/>
    </location>
</feature>
<dbReference type="InterPro" id="IPR000917">
    <property type="entry name" value="Sulfatase_N"/>
</dbReference>
<protein>
    <submittedName>
        <fullName evidence="10">Alkaline phosphatase family protein</fullName>
    </submittedName>
</protein>
<comment type="subcellular location">
    <subcellularLocation>
        <location evidence="1">Cell membrane</location>
        <topology evidence="1">Multi-pass membrane protein</topology>
    </subcellularLocation>
</comment>
<evidence type="ECO:0000313" key="10">
    <source>
        <dbReference type="EMBL" id="KAA8826598.1"/>
    </source>
</evidence>
<evidence type="ECO:0000256" key="4">
    <source>
        <dbReference type="ARBA" id="ARBA00022692"/>
    </source>
</evidence>
<keyword evidence="3" id="KW-1003">Cell membrane</keyword>
<evidence type="ECO:0000256" key="2">
    <source>
        <dbReference type="ARBA" id="ARBA00004936"/>
    </source>
</evidence>
<feature type="domain" description="Sulfatase N-terminal" evidence="9">
    <location>
        <begin position="422"/>
        <end position="722"/>
    </location>
</feature>
<evidence type="ECO:0000313" key="11">
    <source>
        <dbReference type="Proteomes" id="UP000410049"/>
    </source>
</evidence>
<feature type="transmembrane region" description="Helical" evidence="8">
    <location>
        <begin position="280"/>
        <end position="301"/>
    </location>
</feature>
<evidence type="ECO:0000256" key="1">
    <source>
        <dbReference type="ARBA" id="ARBA00004651"/>
    </source>
</evidence>
<comment type="pathway">
    <text evidence="2">Cell wall biogenesis; lipoteichoic acid biosynthesis.</text>
</comment>
<organism evidence="10 11">
    <name type="scientific">Bifidobacterium myosotis</name>
    <dbReference type="NCBI Taxonomy" id="1630166"/>
    <lineage>
        <taxon>Bacteria</taxon>
        <taxon>Bacillati</taxon>
        <taxon>Actinomycetota</taxon>
        <taxon>Actinomycetes</taxon>
        <taxon>Bifidobacteriales</taxon>
        <taxon>Bifidobacteriaceae</taxon>
        <taxon>Bifidobacterium</taxon>
    </lineage>
</organism>
<dbReference type="PANTHER" id="PTHR47371:SF3">
    <property type="entry name" value="PHOSPHOGLYCEROL TRANSFERASE I"/>
    <property type="match status" value="1"/>
</dbReference>
<dbReference type="Proteomes" id="UP000410049">
    <property type="component" value="Unassembled WGS sequence"/>
</dbReference>
<feature type="transmembrane region" description="Helical" evidence="8">
    <location>
        <begin position="225"/>
        <end position="245"/>
    </location>
</feature>
<accession>A0A5M9ZGY3</accession>
<proteinExistence type="predicted"/>
<feature type="transmembrane region" description="Helical" evidence="8">
    <location>
        <begin position="322"/>
        <end position="341"/>
    </location>
</feature>
<dbReference type="SUPFAM" id="SSF53649">
    <property type="entry name" value="Alkaline phosphatase-like"/>
    <property type="match status" value="1"/>
</dbReference>
<name>A0A5M9ZGY3_9BIFI</name>
<evidence type="ECO:0000256" key="5">
    <source>
        <dbReference type="ARBA" id="ARBA00022989"/>
    </source>
</evidence>
<dbReference type="EMBL" id="RZUH01000010">
    <property type="protein sequence ID" value="KAA8826598.1"/>
    <property type="molecule type" value="Genomic_DNA"/>
</dbReference>
<comment type="caution">
    <text evidence="10">The sequence shown here is derived from an EMBL/GenBank/DDBJ whole genome shotgun (WGS) entry which is preliminary data.</text>
</comment>
<feature type="region of interest" description="Disordered" evidence="7">
    <location>
        <begin position="61"/>
        <end position="97"/>
    </location>
</feature>
<evidence type="ECO:0000256" key="6">
    <source>
        <dbReference type="ARBA" id="ARBA00023136"/>
    </source>
</evidence>
<dbReference type="CDD" id="cd16015">
    <property type="entry name" value="LTA_synthase"/>
    <property type="match status" value="1"/>
</dbReference>
<dbReference type="InterPro" id="IPR017850">
    <property type="entry name" value="Alkaline_phosphatase_core_sf"/>
</dbReference>
<dbReference type="AlphaFoldDB" id="A0A5M9ZGY3"/>
<dbReference type="Gene3D" id="3.40.720.10">
    <property type="entry name" value="Alkaline Phosphatase, subunit A"/>
    <property type="match status" value="1"/>
</dbReference>
<keyword evidence="6 8" id="KW-0472">Membrane</keyword>
<feature type="transmembrane region" description="Helical" evidence="8">
    <location>
        <begin position="158"/>
        <end position="180"/>
    </location>
</feature>
<sequence>MRLYMRHTNTVRLTPNKARFAMPTFSGWYSGNIQGHVRWRRSPTMTTYVNSRLTGGVMSRKRTVRQGQVAKGQPKNTPAAPIANPAPASAASSAQRQSLHTTTASDRIAAFSSFQADYVPGDLSTLFKDWRQRVARPFRAIGKAFRWIWRGWPPFAHVLLYVLVFTLVTASSVFVLHLGVHTVDNFQYAVEFVSQMWEQRHFQFLFNCIIAGLIYAFLVFLINRFWLATAVYIIFIAVFTAANYFKILMRNEPVIPADLTFLNGNATEIASFLPNGSEGLVRNILITLAIVTGVLVLFHILDSRKAIITSAKHKGLAWSARVLLTLTPALCIGFLGGTLGAQNSWTYTTAQKVFSDTPFLWNSFADAYTNGPLVNFVRLMYNKAMNEPSGYSKATMQAIAEKYTEEANTINTGRTENMTDSTVIMLLSESFSDPTRVPGVTFDNDPMPNIRALKGATTSGLMLSPGYGGGTANIEYQSLTGMSLVNFNPSMAVPYQQLVPSQKWAPTFNQIWNDAYGEDGSEAFHPYYKGMYLRDTNYKKFGFSKFWTLQEPNVITHQGVLGTSPYVSDEQTYQNVLDSVSKQDGQHPQFLQVVTMQNHMPYTDWYPDNEYFATDTSSLPDSERYLIDTYTKGVSITDQATADFLEQLDQIDRPITVIFYGDHLPGIYETANSDANNAVTLHETDYFIWSNKASSSAGTKLPAEETAYTSSNFFMSLAAEHMNAKVSPFLAMLTDLREEVPAMNTLIAEAGGIGTGQATYLDANGNQIDVSKLSGKAQQLLEDYKLVQYDMTVGKGYLKDYGFVEVPSASGKS</sequence>
<reference evidence="10 11" key="1">
    <citation type="journal article" date="2019" name="Syst. Appl. Microbiol.">
        <title>Characterization of Bifidobacterium species in feaces of the Egyptian fruit bat: Description of B. vespertilionis sp. nov. and B. rousetti sp. nov.</title>
        <authorList>
            <person name="Modesto M."/>
            <person name="Satti M."/>
            <person name="Watanabe K."/>
            <person name="Puglisi E."/>
            <person name="Morelli L."/>
            <person name="Huang C.-H."/>
            <person name="Liou J.-S."/>
            <person name="Miyashita M."/>
            <person name="Tamura T."/>
            <person name="Saito S."/>
            <person name="Mori K."/>
            <person name="Huang L."/>
            <person name="Sciavilla P."/>
            <person name="Sandri C."/>
            <person name="Spiezio C."/>
            <person name="Vitali F."/>
            <person name="Cavalieri D."/>
            <person name="Perpetuini G."/>
            <person name="Tofalo R."/>
            <person name="Bonetti A."/>
            <person name="Arita M."/>
            <person name="Mattarelli P."/>
        </authorList>
    </citation>
    <scope>NUCLEOTIDE SEQUENCE [LARGE SCALE GENOMIC DNA]</scope>
    <source>
        <strain evidence="10 11">RST17</strain>
    </source>
</reference>
<evidence type="ECO:0000256" key="3">
    <source>
        <dbReference type="ARBA" id="ARBA00022475"/>
    </source>
</evidence>
<keyword evidence="4 8" id="KW-0812">Transmembrane</keyword>
<keyword evidence="5 8" id="KW-1133">Transmembrane helix</keyword>